<dbReference type="PANTHER" id="PTHR35707:SF1">
    <property type="entry name" value="SPC7 KINETOCHORE PROTEIN DOMAIN-CONTAINING PROTEIN"/>
    <property type="match status" value="1"/>
</dbReference>
<dbReference type="Pfam" id="PF18210">
    <property type="entry name" value="Knl1_RWD_C"/>
    <property type="match status" value="1"/>
</dbReference>
<organism evidence="3 4">
    <name type="scientific">Gossypium barbadense</name>
    <name type="common">Sea Island cotton</name>
    <name type="synonym">Hibiscus barbadensis</name>
    <dbReference type="NCBI Taxonomy" id="3634"/>
    <lineage>
        <taxon>Eukaryota</taxon>
        <taxon>Viridiplantae</taxon>
        <taxon>Streptophyta</taxon>
        <taxon>Embryophyta</taxon>
        <taxon>Tracheophyta</taxon>
        <taxon>Spermatophyta</taxon>
        <taxon>Magnoliopsida</taxon>
        <taxon>eudicotyledons</taxon>
        <taxon>Gunneridae</taxon>
        <taxon>Pentapetalae</taxon>
        <taxon>rosids</taxon>
        <taxon>malvids</taxon>
        <taxon>Malvales</taxon>
        <taxon>Malvaceae</taxon>
        <taxon>Malvoideae</taxon>
        <taxon>Gossypium</taxon>
    </lineage>
</organism>
<feature type="domain" description="Knl1 C-terminal RWD" evidence="2">
    <location>
        <begin position="1068"/>
        <end position="1182"/>
    </location>
</feature>
<feature type="region of interest" description="Disordered" evidence="1">
    <location>
        <begin position="741"/>
        <end position="777"/>
    </location>
</feature>
<feature type="region of interest" description="Disordered" evidence="1">
    <location>
        <begin position="94"/>
        <end position="116"/>
    </location>
</feature>
<reference evidence="3 4" key="1">
    <citation type="submission" date="2015-01" db="EMBL/GenBank/DDBJ databases">
        <title>Genome of allotetraploid Gossypium barbadense reveals genomic plasticity and fiber elongation in cotton evolution.</title>
        <authorList>
            <person name="Chen X."/>
            <person name="Liu X."/>
            <person name="Zhao B."/>
            <person name="Zheng H."/>
            <person name="Hu Y."/>
            <person name="Lu G."/>
            <person name="Yang C."/>
            <person name="Chen J."/>
            <person name="Shan C."/>
            <person name="Zhang L."/>
            <person name="Zhou Y."/>
            <person name="Wang L."/>
            <person name="Guo W."/>
            <person name="Bai Y."/>
            <person name="Ruan J."/>
            <person name="Shangguan X."/>
            <person name="Mao Y."/>
            <person name="Jiang J."/>
            <person name="Zhu Y."/>
            <person name="Lei J."/>
            <person name="Kang H."/>
            <person name="Chen S."/>
            <person name="He X."/>
            <person name="Wang R."/>
            <person name="Wang Y."/>
            <person name="Chen J."/>
            <person name="Wang L."/>
            <person name="Yu S."/>
            <person name="Wang B."/>
            <person name="Wei J."/>
            <person name="Song S."/>
            <person name="Lu X."/>
            <person name="Gao Z."/>
            <person name="Gu W."/>
            <person name="Deng X."/>
            <person name="Ma D."/>
            <person name="Wang S."/>
            <person name="Liang W."/>
            <person name="Fang L."/>
            <person name="Cai C."/>
            <person name="Zhu X."/>
            <person name="Zhou B."/>
            <person name="Zhang Y."/>
            <person name="Chen Z."/>
            <person name="Xu S."/>
            <person name="Zhu R."/>
            <person name="Wang S."/>
            <person name="Zhang T."/>
            <person name="Zhao G."/>
        </authorList>
    </citation>
    <scope>NUCLEOTIDE SEQUENCE [LARGE SCALE GENOMIC DNA]</scope>
    <source>
        <strain evidence="4">cv. Xinhai21</strain>
        <tissue evidence="3">Leaf</tissue>
    </source>
</reference>
<evidence type="ECO:0000313" key="4">
    <source>
        <dbReference type="Proteomes" id="UP000239757"/>
    </source>
</evidence>
<sequence>MASKFPDEPPSNTQETDEETIAFRKKLSRRVSFAECEITSVHIFNRDDDYESPQHSTPTPASERGNEVLGLFRDLIDSDDDDNDDDVLSVEKSFLRPMESPSPGGSSTVGSAISNDEDNFFGPVSANFIQPGRLSDSAASDDNHDITMDSITFYMHFRSIAGSESGELNTLTTTGVCLPSEEKMPCQATMPSDLKSFMVLMKAKKVKSPSPVPIKSNGMSLVGESMRRYDYGKLSPTLEALLAEGSKEFNAIPAFESTTPRSSSEVALSYGHKNDCTELSNYRNQELCNMNNHDMSGKGISFAQDKMIESTGDSATTLTDQTMCDCSSNTKDGSVAENFVGHQIQTPNQLNKVRYLMNLMLSRSLFSIIWLFSNHLNWSPLAGSIHSLSAKRQQLLLDTTNSPRHALFVTPSPKQSGSFLSQGSIKQGGSLPSVLKSNIKLKNLECTPLGSAFNDGILKSKIRLSDSLSSRASACSFSKIMEPSEGFQCQQVTAPTINLEEQLSGVGLKQGEIDGPVTPKNISYLSQDGGTTELLEDKEHYEKYAERMGITTSPSKCTHSGKKMIHHSMTPVDPLDGTQVASAFNSSPMGITREIGKDKRDLDTAYKLVSPLKICSSTEHHSSLSGNLKPHDQDNSIIIVSREDPNSLETVPSSNYLTGTAENRTQSSLSLIKANHLTATSIVKKLNEGESNGLDMLNASENSRNIPEGFALKLQSRSPEKNIETAIEITQFSGSFIQEQMKNAPRSKNDQLPLKSPFGKKQTQSPTSKEPSCSPYRKEMHRGLCGDNMQLPVAKDVLSLSCHSTIQTIDNHLQRSVQDPNTQNSSKSKRISEVVLADMHPADKNKCIQQSPNFCEIGEKDMEHMLEYSNGSNIGNKGIEGGKTLLNMTDISSKLLADTKQLLSPSFDKLNIKVINMLEDILLHQQKVNKLEMLCSEIQFKLGSVSKIAYFYFIFVAETRLLLYRLVYEKAKLQLMQVKRERLLNQVQLLRTGVRESQMLKLNYVKHPSVLAGRDTQLDNNTCSVRSGENREGTNDKVTTVKHQADSLCPHFKIKGELSCADTIDLLHDHLKKRTCWGCIRQDMQLWEVDVLQNRNGYHNVILNYHEFLSQRFSFLIYLTLDTSPNSSIFVGNKLNDINISKNFPNMDACSAFAFVFNHEYTTKYVGPKSLATSSLLRNLLDVIEEVQIARLEIRGLILTSFHSPSAKQLDLQLAFIDFESGVKLIMSLDMTCLNCGVYPSEILPHHLQTSTSRTDDLHCPLSIEIKAAISNLRAGYSRIIRLCRCVTQVLQSSGR</sequence>
<accession>A0A2P5XUM1</accession>
<dbReference type="OrthoDB" id="1929367at2759"/>
<evidence type="ECO:0000313" key="3">
    <source>
        <dbReference type="EMBL" id="PPS07043.1"/>
    </source>
</evidence>
<feature type="compositionally biased region" description="Polar residues" evidence="1">
    <location>
        <begin position="761"/>
        <end position="771"/>
    </location>
</feature>
<name>A0A2P5XUM1_GOSBA</name>
<proteinExistence type="predicted"/>
<dbReference type="Proteomes" id="UP000239757">
    <property type="component" value="Unassembled WGS sequence"/>
</dbReference>
<dbReference type="EMBL" id="KZ664194">
    <property type="protein sequence ID" value="PPS07043.1"/>
    <property type="molecule type" value="Genomic_DNA"/>
</dbReference>
<gene>
    <name evidence="3" type="ORF">GOBAR_AA13615</name>
</gene>
<feature type="region of interest" description="Disordered" evidence="1">
    <location>
        <begin position="47"/>
        <end position="66"/>
    </location>
</feature>
<dbReference type="PANTHER" id="PTHR35707">
    <property type="entry name" value="OS06G0608100 PROTEIN"/>
    <property type="match status" value="1"/>
</dbReference>
<evidence type="ECO:0000259" key="2">
    <source>
        <dbReference type="Pfam" id="PF18210"/>
    </source>
</evidence>
<feature type="region of interest" description="Disordered" evidence="1">
    <location>
        <begin position="1"/>
        <end position="20"/>
    </location>
</feature>
<dbReference type="InterPro" id="IPR040850">
    <property type="entry name" value="Knl1_RWD_C"/>
</dbReference>
<protein>
    <recommendedName>
        <fullName evidence="2">Knl1 C-terminal RWD domain-containing protein</fullName>
    </recommendedName>
</protein>
<evidence type="ECO:0000256" key="1">
    <source>
        <dbReference type="SAM" id="MobiDB-lite"/>
    </source>
</evidence>